<reference evidence="8" key="1">
    <citation type="journal article" date="2018" name="Genome Res.">
        <title>The genomic architecture and molecular evolution of ant odorant receptors.</title>
        <authorList>
            <person name="McKenzie S.K."/>
            <person name="Kronauer D.J.C."/>
        </authorList>
    </citation>
    <scope>NUCLEOTIDE SEQUENCE [LARGE SCALE GENOMIC DNA]</scope>
    <source>
        <strain evidence="8">Clonal line C1</strain>
    </source>
</reference>
<feature type="compositionally biased region" description="Polar residues" evidence="6">
    <location>
        <begin position="19"/>
        <end position="38"/>
    </location>
</feature>
<feature type="repeat" description="NHL" evidence="5">
    <location>
        <begin position="415"/>
        <end position="459"/>
    </location>
</feature>
<dbReference type="Gene3D" id="2.120.10.30">
    <property type="entry name" value="TolB, C-terminal domain"/>
    <property type="match status" value="2"/>
</dbReference>
<proteinExistence type="predicted"/>
<feature type="domain" description="RING-type" evidence="7">
    <location>
        <begin position="68"/>
        <end position="112"/>
    </location>
</feature>
<reference evidence="8" key="2">
    <citation type="submission" date="2018-07" db="EMBL/GenBank/DDBJ databases">
        <authorList>
            <person name="Mckenzie S.K."/>
            <person name="Kronauer D.J.C."/>
        </authorList>
    </citation>
    <scope>NUCLEOTIDE SEQUENCE</scope>
    <source>
        <strain evidence="8">Clonal line C1</strain>
    </source>
</reference>
<dbReference type="PANTHER" id="PTHR24104:SF20">
    <property type="entry name" value="RING-TYPE DOMAIN-CONTAINING PROTEIN"/>
    <property type="match status" value="1"/>
</dbReference>
<sequence>MKRRQLSRSLRWSLENIAASSSARQETLKTSQSLSSGKRSTESKTSSREQPMRRRKTISLGAIDALQCIVCKNTVNSPKMMKCRHIFCLRCFKNRLIISHKRDGSSICPICNVAVIENKKEEGTKNSVSFAPLPPKLRDEKCRICGEICEEKCRHCKRRFCNDCWISHINDLKEELNNINGDLESSAASFEDRLNNFMSKASKTKEFIVRDIEAKIIELHKKRETRIKKVENIIAAGETSVEDIRERMHKAQMEIKEQKELSYDVLPDNDEKVRMFLDLQQKAAEVMAAVTIWDSELNDIEMGLGKINKASLIKEKAGPHYKRKTFIPKVIVNRDTVQRPSALAIDSWRDNIITTCPGSGQIIILDRKFKLVRKIRHQEMMAPQGVAFLQEHDEIYVTDKWKHCIFVFDHKGEFVRRMCSKGHGESELRSPEGIVFHPERDVLYIADTGNNRVQVLEKDGAYLDSFGPKSKQTKGAAVRFRKTGPSQLSQPTDVAVTTTRVAVADSGNHKIKIFDHDGQILQSIGAVGTAKGLFRSPEVLRIDKKGNIIVGDAGNGRVQIFSSDGEFLRVLGAKQTRGHKFGWVSGLLVTNNYDILVSDSKNNIIYLF</sequence>
<evidence type="ECO:0000256" key="1">
    <source>
        <dbReference type="ARBA" id="ARBA00022737"/>
    </source>
</evidence>
<dbReference type="InterPro" id="IPR001258">
    <property type="entry name" value="NHL_repeat"/>
</dbReference>
<dbReference type="GO" id="GO:0043161">
    <property type="term" value="P:proteasome-mediated ubiquitin-dependent protein catabolic process"/>
    <property type="evidence" value="ECO:0007669"/>
    <property type="project" value="TreeGrafter"/>
</dbReference>
<gene>
    <name evidence="8" type="ORF">DMN91_004471</name>
</gene>
<keyword evidence="2 4" id="KW-0863">Zinc-finger</keyword>
<organism evidence="8">
    <name type="scientific">Ooceraea biroi</name>
    <name type="common">Clonal raider ant</name>
    <name type="synonym">Cerapachys biroi</name>
    <dbReference type="NCBI Taxonomy" id="2015173"/>
    <lineage>
        <taxon>Eukaryota</taxon>
        <taxon>Metazoa</taxon>
        <taxon>Ecdysozoa</taxon>
        <taxon>Arthropoda</taxon>
        <taxon>Hexapoda</taxon>
        <taxon>Insecta</taxon>
        <taxon>Pterygota</taxon>
        <taxon>Neoptera</taxon>
        <taxon>Endopterygota</taxon>
        <taxon>Hymenoptera</taxon>
        <taxon>Apocrita</taxon>
        <taxon>Aculeata</taxon>
        <taxon>Formicoidea</taxon>
        <taxon>Formicidae</taxon>
        <taxon>Dorylinae</taxon>
        <taxon>Ooceraea</taxon>
    </lineage>
</organism>
<accession>A0A3L8DUW5</accession>
<dbReference type="PROSITE" id="PS51125">
    <property type="entry name" value="NHL"/>
    <property type="match status" value="3"/>
</dbReference>
<dbReference type="PROSITE" id="PS50089">
    <property type="entry name" value="ZF_RING_2"/>
    <property type="match status" value="1"/>
</dbReference>
<keyword evidence="2 4" id="KW-0479">Metal-binding</keyword>
<feature type="repeat" description="NHL" evidence="5">
    <location>
        <begin position="479"/>
        <end position="517"/>
    </location>
</feature>
<dbReference type="SMART" id="SM00184">
    <property type="entry name" value="RING"/>
    <property type="match status" value="1"/>
</dbReference>
<comment type="caution">
    <text evidence="8">The sequence shown here is derived from an EMBL/GenBank/DDBJ whole genome shotgun (WGS) entry which is preliminary data.</text>
</comment>
<feature type="compositionally biased region" description="Basic and acidic residues" evidence="6">
    <location>
        <begin position="39"/>
        <end position="52"/>
    </location>
</feature>
<dbReference type="CDD" id="cd05819">
    <property type="entry name" value="NHL"/>
    <property type="match status" value="1"/>
</dbReference>
<dbReference type="Pfam" id="PF17170">
    <property type="entry name" value="DUF5128"/>
    <property type="match status" value="1"/>
</dbReference>
<feature type="region of interest" description="Disordered" evidence="6">
    <location>
        <begin position="19"/>
        <end position="55"/>
    </location>
</feature>
<evidence type="ECO:0000256" key="6">
    <source>
        <dbReference type="SAM" id="MobiDB-lite"/>
    </source>
</evidence>
<dbReference type="GO" id="GO:0061630">
    <property type="term" value="F:ubiquitin protein ligase activity"/>
    <property type="evidence" value="ECO:0007669"/>
    <property type="project" value="TreeGrafter"/>
</dbReference>
<keyword evidence="3" id="KW-0862">Zinc</keyword>
<dbReference type="Gene3D" id="3.30.40.10">
    <property type="entry name" value="Zinc/RING finger domain, C3HC4 (zinc finger)"/>
    <property type="match status" value="1"/>
</dbReference>
<dbReference type="AlphaFoldDB" id="A0A3L8DUW5"/>
<dbReference type="OrthoDB" id="654191at2759"/>
<dbReference type="GO" id="GO:0008270">
    <property type="term" value="F:zinc ion binding"/>
    <property type="evidence" value="ECO:0007669"/>
    <property type="project" value="UniProtKB-KW"/>
</dbReference>
<dbReference type="InterPro" id="IPR013083">
    <property type="entry name" value="Znf_RING/FYVE/PHD"/>
</dbReference>
<evidence type="ECO:0000256" key="5">
    <source>
        <dbReference type="PROSITE-ProRule" id="PRU00504"/>
    </source>
</evidence>
<evidence type="ECO:0000313" key="8">
    <source>
        <dbReference type="EMBL" id="RLU24260.1"/>
    </source>
</evidence>
<name>A0A3L8DUW5_OOCBI</name>
<dbReference type="SUPFAM" id="SSF57850">
    <property type="entry name" value="RING/U-box"/>
    <property type="match status" value="1"/>
</dbReference>
<dbReference type="SUPFAM" id="SSF101898">
    <property type="entry name" value="NHL repeat"/>
    <property type="match status" value="1"/>
</dbReference>
<dbReference type="Proteomes" id="UP000279307">
    <property type="component" value="Chromosome 4"/>
</dbReference>
<dbReference type="Pfam" id="PF01436">
    <property type="entry name" value="NHL"/>
    <property type="match status" value="2"/>
</dbReference>
<evidence type="ECO:0000256" key="3">
    <source>
        <dbReference type="ARBA" id="ARBA00022833"/>
    </source>
</evidence>
<dbReference type="InterPro" id="IPR050952">
    <property type="entry name" value="TRIM-NHL_E3_ligases"/>
</dbReference>
<dbReference type="InterPro" id="IPR011042">
    <property type="entry name" value="6-blade_b-propeller_TolB-like"/>
</dbReference>
<evidence type="ECO:0000256" key="4">
    <source>
        <dbReference type="PROSITE-ProRule" id="PRU00175"/>
    </source>
</evidence>
<evidence type="ECO:0000259" key="7">
    <source>
        <dbReference type="PROSITE" id="PS50089"/>
    </source>
</evidence>
<dbReference type="GO" id="GO:0000209">
    <property type="term" value="P:protein polyubiquitination"/>
    <property type="evidence" value="ECO:0007669"/>
    <property type="project" value="TreeGrafter"/>
</dbReference>
<protein>
    <recommendedName>
        <fullName evidence="7">RING-type domain-containing protein</fullName>
    </recommendedName>
</protein>
<dbReference type="PANTHER" id="PTHR24104">
    <property type="entry name" value="E3 UBIQUITIN-PROTEIN LIGASE NHLRC1-RELATED"/>
    <property type="match status" value="1"/>
</dbReference>
<evidence type="ECO:0000256" key="2">
    <source>
        <dbReference type="ARBA" id="ARBA00022771"/>
    </source>
</evidence>
<feature type="repeat" description="NHL" evidence="5">
    <location>
        <begin position="521"/>
        <end position="564"/>
    </location>
</feature>
<dbReference type="EMBL" id="QOIP01000004">
    <property type="protein sequence ID" value="RLU24260.1"/>
    <property type="molecule type" value="Genomic_DNA"/>
</dbReference>
<keyword evidence="1" id="KW-0677">Repeat</keyword>
<dbReference type="InterPro" id="IPR001841">
    <property type="entry name" value="Znf_RING"/>
</dbReference>